<gene>
    <name evidence="2" type="ORF">HPF_21815</name>
</gene>
<dbReference type="KEGG" id="hpse:HPF_21815"/>
<evidence type="ECO:0000313" key="2">
    <source>
        <dbReference type="EMBL" id="QBM30338.1"/>
    </source>
</evidence>
<sequence length="234" mass="26705" precursor="true">MRLPFALPLTLALSLSLLPAPALAQQPSVRWQAQCEAQLPPTVIEVNAEPAPVRHRNDRSIADLMQVQRLPQEHAFTLGLTELQLGTRIAFRSPTLSHPRERLVCMRPAITVTLSLDPHVVSVASEFEEGSCAHRHILAHEMRHVQVNQLTLSAAAERMREGMRQSFGNKIYYGEPKELQERLTRHIREQWLPWVDAQMKHTLQRHREIDTPEEYARNRTACGGEIARTLDAMR</sequence>
<evidence type="ECO:0000256" key="1">
    <source>
        <dbReference type="SAM" id="SignalP"/>
    </source>
</evidence>
<proteinExistence type="predicted"/>
<organism evidence="2 3">
    <name type="scientific">Hydrogenophaga pseudoflava</name>
    <name type="common">Pseudomonas carboxydoflava</name>
    <dbReference type="NCBI Taxonomy" id="47421"/>
    <lineage>
        <taxon>Bacteria</taxon>
        <taxon>Pseudomonadati</taxon>
        <taxon>Pseudomonadota</taxon>
        <taxon>Betaproteobacteria</taxon>
        <taxon>Burkholderiales</taxon>
        <taxon>Comamonadaceae</taxon>
        <taxon>Hydrogenophaga</taxon>
    </lineage>
</organism>
<dbReference type="EMBL" id="CP037867">
    <property type="protein sequence ID" value="QBM30338.1"/>
    <property type="molecule type" value="Genomic_DNA"/>
</dbReference>
<evidence type="ECO:0000313" key="3">
    <source>
        <dbReference type="Proteomes" id="UP000293912"/>
    </source>
</evidence>
<keyword evidence="1" id="KW-0732">Signal</keyword>
<feature type="signal peptide" evidence="1">
    <location>
        <begin position="1"/>
        <end position="24"/>
    </location>
</feature>
<protein>
    <submittedName>
        <fullName evidence="2">Uncharacterized protein</fullName>
    </submittedName>
</protein>
<dbReference type="AlphaFoldDB" id="A0A4P6X735"/>
<keyword evidence="3" id="KW-1185">Reference proteome</keyword>
<accession>A0A4P6X735</accession>
<reference evidence="2 3" key="1">
    <citation type="submission" date="2019-03" db="EMBL/GenBank/DDBJ databases">
        <authorList>
            <person name="Sebastian G."/>
            <person name="Baumann P."/>
            <person name="Ruckert C."/>
            <person name="Kalinowski J."/>
            <person name="Nebel B."/>
            <person name="Takors R."/>
            <person name="Blombach B."/>
        </authorList>
    </citation>
    <scope>NUCLEOTIDE SEQUENCE [LARGE SCALE GENOMIC DNA]</scope>
    <source>
        <strain evidence="2 3">DSM 1084</strain>
    </source>
</reference>
<name>A0A4P6X735_HYDPS</name>
<dbReference type="Proteomes" id="UP000293912">
    <property type="component" value="Chromosome"/>
</dbReference>
<dbReference type="RefSeq" id="WP_066156791.1">
    <property type="nucleotide sequence ID" value="NZ_CP037867.1"/>
</dbReference>
<feature type="chain" id="PRO_5020390980" evidence="1">
    <location>
        <begin position="25"/>
        <end position="234"/>
    </location>
</feature>